<sequence>MRLLNLFVVTVFSGSLLSAPLVSAKGKPERDDEVKAISAFLLDQHQGKQKNQRPTSSSFSLLSTASTNGNDRLATEVALSRMEVTPHITPETTELFGERVDLNSGAIQFEHVDVALRGNSALPVEVRRSYWGSKNNFANNLHFGDWSLELPSLTTTTLEYDMNYMMQTRKGLSHVPGCNGQITPMYVDTQFATVAASSYWSGDILNIPGQTNQKLREGNGTNSDRLADNWKISCLTDRYGFVVTSPEGVVYTLDVLALVPASFIAVDQEGQLLNPDYPTTVLMQTYTLNVQVSRIEDRFGNWVNYTYEETTMPAHAYIAPAIYGEKLLRIEASDGREIEFFYEQGGQGERISQIAADGKTWNYDYTIEFDGFDQVNKDILTDVIRPDGKRWQFDLNFADFGGYQAGTMQNDCQVLNLPPKDSTLEHPNGAVFTLRQQLTQFGISQKLPNNSRCFSSMAVMQKTLTFNNEQLTWHYSYSQNAGSPKTSTLATPPAQALTGLPFTPTGYDLMDLRSTTVQGPDGSRAVHVFHRSYTALEGQQVATFWYDTNGSTLLRSNVTHYDIVAKSGSVRFESCKPQEYPPLAFQTCSPVRKFANEAMHNNHRYVASQTLKTHDGGALSSYTTSYDDYNAYGKPELIYEQSAQGSRYTRTSYQHDTYAWG</sequence>
<dbReference type="OrthoDB" id="9816400at2"/>
<comment type="caution">
    <text evidence="3">The sequence shown here is derived from an EMBL/GenBank/DDBJ whole genome shotgun (WGS) entry which is preliminary data.</text>
</comment>
<proteinExistence type="predicted"/>
<keyword evidence="4" id="KW-1185">Reference proteome</keyword>
<evidence type="ECO:0000313" key="4">
    <source>
        <dbReference type="Proteomes" id="UP000287198"/>
    </source>
</evidence>
<reference evidence="4" key="1">
    <citation type="journal article" date="2018" name="Front. Microbiol.">
        <title>Genome-Based Analysis Reveals the Taxonomy and Diversity of the Family Idiomarinaceae.</title>
        <authorList>
            <person name="Liu Y."/>
            <person name="Lai Q."/>
            <person name="Shao Z."/>
        </authorList>
    </citation>
    <scope>NUCLEOTIDE SEQUENCE [LARGE SCALE GENOMIC DNA]</scope>
    <source>
        <strain evidence="4">BH195</strain>
    </source>
</reference>
<feature type="region of interest" description="Disordered" evidence="1">
    <location>
        <begin position="45"/>
        <end position="64"/>
    </location>
</feature>
<keyword evidence="2" id="KW-0732">Signal</keyword>
<feature type="compositionally biased region" description="Low complexity" evidence="1">
    <location>
        <begin position="55"/>
        <end position="64"/>
    </location>
</feature>
<feature type="signal peptide" evidence="2">
    <location>
        <begin position="1"/>
        <end position="24"/>
    </location>
</feature>
<evidence type="ECO:0000256" key="1">
    <source>
        <dbReference type="SAM" id="MobiDB-lite"/>
    </source>
</evidence>
<feature type="chain" id="PRO_5019310897" description="Insecticide toxin TcdB middle/N-terminal domain-containing protein" evidence="2">
    <location>
        <begin position="25"/>
        <end position="661"/>
    </location>
</feature>
<gene>
    <name evidence="3" type="ORF">CWI69_04915</name>
</gene>
<protein>
    <recommendedName>
        <fullName evidence="5">Insecticide toxin TcdB middle/N-terminal domain-containing protein</fullName>
    </recommendedName>
</protein>
<organism evidence="3 4">
    <name type="scientific">Pseudidiomarina halophila</name>
    <dbReference type="NCBI Taxonomy" id="1449799"/>
    <lineage>
        <taxon>Bacteria</taxon>
        <taxon>Pseudomonadati</taxon>
        <taxon>Pseudomonadota</taxon>
        <taxon>Gammaproteobacteria</taxon>
        <taxon>Alteromonadales</taxon>
        <taxon>Idiomarinaceae</taxon>
        <taxon>Pseudidiomarina</taxon>
    </lineage>
</organism>
<dbReference type="Proteomes" id="UP000287198">
    <property type="component" value="Unassembled WGS sequence"/>
</dbReference>
<evidence type="ECO:0000313" key="3">
    <source>
        <dbReference type="EMBL" id="RUO54750.1"/>
    </source>
</evidence>
<dbReference type="RefSeq" id="WP_126762411.1">
    <property type="nucleotide sequence ID" value="NZ_JBHLTZ010000004.1"/>
</dbReference>
<dbReference type="EMBL" id="PIPW01000001">
    <property type="protein sequence ID" value="RUO54750.1"/>
    <property type="molecule type" value="Genomic_DNA"/>
</dbReference>
<name>A0A432Y1C6_9GAMM</name>
<evidence type="ECO:0008006" key="5">
    <source>
        <dbReference type="Google" id="ProtNLM"/>
    </source>
</evidence>
<evidence type="ECO:0000256" key="2">
    <source>
        <dbReference type="SAM" id="SignalP"/>
    </source>
</evidence>
<accession>A0A432Y1C6</accession>
<dbReference type="AlphaFoldDB" id="A0A432Y1C6"/>